<reference evidence="6 7" key="1">
    <citation type="submission" date="2019-04" db="EMBL/GenBank/DDBJ databases">
        <title>Draft genome of the big-headed turtle Platysternon megacephalum.</title>
        <authorList>
            <person name="Gong S."/>
        </authorList>
    </citation>
    <scope>NUCLEOTIDE SEQUENCE [LARGE SCALE GENOMIC DNA]</scope>
    <source>
        <strain evidence="6">DO16091913</strain>
        <tissue evidence="6">Muscle</tissue>
    </source>
</reference>
<dbReference type="Proteomes" id="UP000297703">
    <property type="component" value="Unassembled WGS sequence"/>
</dbReference>
<comment type="caution">
    <text evidence="6">The sequence shown here is derived from an EMBL/GenBank/DDBJ whole genome shotgun (WGS) entry which is preliminary data.</text>
</comment>
<dbReference type="OrthoDB" id="8954152at2759"/>
<proteinExistence type="predicted"/>
<protein>
    <submittedName>
        <fullName evidence="6">Keratin, type I cytoskeletal 23</fullName>
    </submittedName>
</protein>
<keyword evidence="7" id="KW-1185">Reference proteome</keyword>
<dbReference type="AlphaFoldDB" id="A0A4D9F017"/>
<gene>
    <name evidence="6" type="ORF">DR999_PMT05498</name>
</gene>
<organism evidence="6 7">
    <name type="scientific">Platysternon megacephalum</name>
    <name type="common">big-headed turtle</name>
    <dbReference type="NCBI Taxonomy" id="55544"/>
    <lineage>
        <taxon>Eukaryota</taxon>
        <taxon>Metazoa</taxon>
        <taxon>Chordata</taxon>
        <taxon>Craniata</taxon>
        <taxon>Vertebrata</taxon>
        <taxon>Euteleostomi</taxon>
        <taxon>Archelosauria</taxon>
        <taxon>Testudinata</taxon>
        <taxon>Testudines</taxon>
        <taxon>Cryptodira</taxon>
        <taxon>Durocryptodira</taxon>
        <taxon>Testudinoidea</taxon>
        <taxon>Platysternidae</taxon>
        <taxon>Platysternon</taxon>
    </lineage>
</organism>
<feature type="chain" id="PRO_5020038032" evidence="4">
    <location>
        <begin position="24"/>
        <end position="133"/>
    </location>
</feature>
<keyword evidence="2 4" id="KW-0732">Signal</keyword>
<dbReference type="Pfam" id="PF01462">
    <property type="entry name" value="LRRNT"/>
    <property type="match status" value="1"/>
</dbReference>
<reference evidence="6 7" key="2">
    <citation type="submission" date="2019-04" db="EMBL/GenBank/DDBJ databases">
        <title>The genome sequence of big-headed turtle.</title>
        <authorList>
            <person name="Gong S."/>
        </authorList>
    </citation>
    <scope>NUCLEOTIDE SEQUENCE [LARGE SCALE GENOMIC DNA]</scope>
    <source>
        <strain evidence="6">DO16091913</strain>
        <tissue evidence="6">Muscle</tissue>
    </source>
</reference>
<accession>A0A4D9F017</accession>
<dbReference type="SMART" id="SM00013">
    <property type="entry name" value="LRRNT"/>
    <property type="match status" value="1"/>
</dbReference>
<dbReference type="EMBL" id="QXTE01000034">
    <property type="protein sequence ID" value="TFK11274.1"/>
    <property type="molecule type" value="Genomic_DNA"/>
</dbReference>
<evidence type="ECO:0000259" key="5">
    <source>
        <dbReference type="SMART" id="SM00013"/>
    </source>
</evidence>
<evidence type="ECO:0000313" key="7">
    <source>
        <dbReference type="Proteomes" id="UP000297703"/>
    </source>
</evidence>
<name>A0A4D9F017_9SAUR</name>
<evidence type="ECO:0000256" key="1">
    <source>
        <dbReference type="ARBA" id="ARBA00022614"/>
    </source>
</evidence>
<dbReference type="STRING" id="55544.A0A4D9F017"/>
<keyword evidence="1" id="KW-0433">Leucine-rich repeat</keyword>
<evidence type="ECO:0000256" key="2">
    <source>
        <dbReference type="ARBA" id="ARBA00022729"/>
    </source>
</evidence>
<evidence type="ECO:0000256" key="4">
    <source>
        <dbReference type="SAM" id="SignalP"/>
    </source>
</evidence>
<dbReference type="InterPro" id="IPR000372">
    <property type="entry name" value="LRRNT"/>
</dbReference>
<evidence type="ECO:0000256" key="3">
    <source>
        <dbReference type="SAM" id="MobiDB-lite"/>
    </source>
</evidence>
<feature type="domain" description="LRRNT" evidence="5">
    <location>
        <begin position="36"/>
        <end position="72"/>
    </location>
</feature>
<feature type="signal peptide" evidence="4">
    <location>
        <begin position="1"/>
        <end position="23"/>
    </location>
</feature>
<sequence length="133" mass="14172">MDTSCPASALLLLCFLGLPGASSGGLASPAGRRQRGCPALCQCEQDGMLLRADCSDRGLTAVPTNLSLFTSYLLPDGEEEKRDSGFLMRIRNWKMEIKNGQKKVVQRPAQPVSGEDTAASCPPGCTEPLTADR</sequence>
<feature type="region of interest" description="Disordered" evidence="3">
    <location>
        <begin position="101"/>
        <end position="133"/>
    </location>
</feature>
<evidence type="ECO:0000313" key="6">
    <source>
        <dbReference type="EMBL" id="TFK11274.1"/>
    </source>
</evidence>